<dbReference type="GO" id="GO:0006400">
    <property type="term" value="P:tRNA modification"/>
    <property type="evidence" value="ECO:0007669"/>
    <property type="project" value="TreeGrafter"/>
</dbReference>
<keyword evidence="6" id="KW-0809">Transit peptide</keyword>
<evidence type="ECO:0000313" key="11">
    <source>
        <dbReference type="EMBL" id="KAF5732751.1"/>
    </source>
</evidence>
<dbReference type="InterPro" id="IPR027417">
    <property type="entry name" value="P-loop_NTPase"/>
</dbReference>
<reference evidence="11 12" key="1">
    <citation type="journal article" date="2020" name="Nat. Commun.">
        <title>Genome of Tripterygium wilfordii and identification of cytochrome P450 involved in triptolide biosynthesis.</title>
        <authorList>
            <person name="Tu L."/>
            <person name="Su P."/>
            <person name="Zhang Z."/>
            <person name="Gao L."/>
            <person name="Wang J."/>
            <person name="Hu T."/>
            <person name="Zhou J."/>
            <person name="Zhang Y."/>
            <person name="Zhao Y."/>
            <person name="Liu Y."/>
            <person name="Song Y."/>
            <person name="Tong Y."/>
            <person name="Lu Y."/>
            <person name="Yang J."/>
            <person name="Xu C."/>
            <person name="Jia M."/>
            <person name="Peters R.J."/>
            <person name="Huang L."/>
            <person name="Gao W."/>
        </authorList>
    </citation>
    <scope>NUCLEOTIDE SEQUENCE [LARGE SCALE GENOMIC DNA]</scope>
    <source>
        <strain evidence="12">cv. XIE 37</strain>
        <tissue evidence="11">Leaf</tissue>
    </source>
</reference>
<sequence length="321" mass="36693">MRLSMIMCKQPSPMLDITNGRHKLEILSPTLQKQKVVIVMGATGTGKSRLSIDLATRFHAEIVNSDKMQVYQGLDIVTNKITEEERCGIPHHLLGVVNPHSDFTAINFRDTALITIESILDRHRLPIIIGGSNSYIETLIDGRGFNFQSRYECCFLWIDVSIPVLHKFVSERVDLMIENGMVDEAIEFFNLSGDYSKGIRRSIGVSEFDKYFRNEAILLDKKSRARLLNEAIQETKDNTCNLACRQVEKIRKLRNIKGWNIHWIDATQVFQKRGKEADKAWKMLVAEPSATIVRKFLYNLTDEIPANPSTIRDHNLQCLMA</sequence>
<keyword evidence="2 11" id="KW-0808">Transferase</keyword>
<dbReference type="InParanoid" id="A0A7J7CF23"/>
<dbReference type="EC" id="2.5.1.112" evidence="10"/>
<evidence type="ECO:0000256" key="5">
    <source>
        <dbReference type="ARBA" id="ARBA00022840"/>
    </source>
</evidence>
<evidence type="ECO:0000256" key="8">
    <source>
        <dbReference type="ARBA" id="ARBA00052386"/>
    </source>
</evidence>
<dbReference type="PANTHER" id="PTHR11088:SF91">
    <property type="entry name" value="ADENYLATE ISOPENTENYLTRANSFERASE 3, CHLOROPLASTIC"/>
    <property type="match status" value="1"/>
</dbReference>
<dbReference type="AlphaFoldDB" id="A0A7J7CF23"/>
<dbReference type="FunFam" id="1.10.287.890:FF:000002">
    <property type="entry name" value="Adenylate isopentenyltransferase 5, chloroplastic"/>
    <property type="match status" value="1"/>
</dbReference>
<evidence type="ECO:0000256" key="9">
    <source>
        <dbReference type="ARBA" id="ARBA00055191"/>
    </source>
</evidence>
<keyword evidence="3" id="KW-0203">Cytokinin biosynthesis</keyword>
<proteinExistence type="inferred from homology"/>
<comment type="similarity">
    <text evidence="1">Belongs to the IPP transferase family.</text>
</comment>
<dbReference type="Gene3D" id="3.40.50.300">
    <property type="entry name" value="P-loop containing nucleotide triphosphate hydrolases"/>
    <property type="match status" value="1"/>
</dbReference>
<evidence type="ECO:0000256" key="2">
    <source>
        <dbReference type="ARBA" id="ARBA00022679"/>
    </source>
</evidence>
<dbReference type="GO" id="GO:0009824">
    <property type="term" value="F:AMP dimethylallyltransferase activity"/>
    <property type="evidence" value="ECO:0007669"/>
    <property type="project" value="UniProtKB-ARBA"/>
</dbReference>
<dbReference type="InterPro" id="IPR039657">
    <property type="entry name" value="Dimethylallyltransferase"/>
</dbReference>
<dbReference type="PANTHER" id="PTHR11088">
    <property type="entry name" value="TRNA DIMETHYLALLYLTRANSFERASE"/>
    <property type="match status" value="1"/>
</dbReference>
<gene>
    <name evidence="11" type="ORF">HS088_TW17G00281</name>
</gene>
<evidence type="ECO:0000256" key="6">
    <source>
        <dbReference type="ARBA" id="ARBA00022946"/>
    </source>
</evidence>
<dbReference type="Gene3D" id="1.10.287.890">
    <property type="entry name" value="Crystal structure of tRNA isopentenylpyrophosphate transferase (bh2366) domain"/>
    <property type="match status" value="1"/>
</dbReference>
<dbReference type="SUPFAM" id="SSF52540">
    <property type="entry name" value="P-loop containing nucleoside triphosphate hydrolases"/>
    <property type="match status" value="1"/>
</dbReference>
<name>A0A7J7CF23_TRIWF</name>
<dbReference type="GO" id="GO:0009691">
    <property type="term" value="P:cytokinin biosynthetic process"/>
    <property type="evidence" value="ECO:0007669"/>
    <property type="project" value="UniProtKB-KW"/>
</dbReference>
<keyword evidence="5" id="KW-0067">ATP-binding</keyword>
<dbReference type="GO" id="GO:0005524">
    <property type="term" value="F:ATP binding"/>
    <property type="evidence" value="ECO:0007669"/>
    <property type="project" value="UniProtKB-KW"/>
</dbReference>
<evidence type="ECO:0000256" key="7">
    <source>
        <dbReference type="ARBA" id="ARBA00051744"/>
    </source>
</evidence>
<evidence type="ECO:0000256" key="1">
    <source>
        <dbReference type="ARBA" id="ARBA00005842"/>
    </source>
</evidence>
<dbReference type="EMBL" id="JAAARO010000017">
    <property type="protein sequence ID" value="KAF5732751.1"/>
    <property type="molecule type" value="Genomic_DNA"/>
</dbReference>
<evidence type="ECO:0000256" key="4">
    <source>
        <dbReference type="ARBA" id="ARBA00022741"/>
    </source>
</evidence>
<comment type="catalytic activity">
    <reaction evidence="7">
        <text>dimethylallyl diphosphate + ATP = N(6)-(dimethylallyl)adenosine 5'-triphosphate + diphosphate</text>
        <dbReference type="Rhea" id="RHEA:36331"/>
        <dbReference type="ChEBI" id="CHEBI:30616"/>
        <dbReference type="ChEBI" id="CHEBI:33019"/>
        <dbReference type="ChEBI" id="CHEBI:57623"/>
        <dbReference type="ChEBI" id="CHEBI:73532"/>
        <dbReference type="EC" id="2.5.1.112"/>
    </reaction>
</comment>
<accession>A0A7J7CF23</accession>
<dbReference type="GO" id="GO:0052381">
    <property type="term" value="F:tRNA dimethylallyltransferase activity"/>
    <property type="evidence" value="ECO:0007669"/>
    <property type="project" value="TreeGrafter"/>
</dbReference>
<protein>
    <recommendedName>
        <fullName evidence="10">adenylate dimethylallyltransferase (ADP/ATP-dependent)</fullName>
        <ecNumber evidence="10">2.5.1.112</ecNumber>
    </recommendedName>
</protein>
<comment type="function">
    <text evidence="9">Involved in cytokinin biosynthesis. Catalyzes the transfer of an isopentenyl group from dimethylallyl diphosphate (DMAPP) to ATP and ADP.</text>
</comment>
<evidence type="ECO:0000256" key="10">
    <source>
        <dbReference type="ARBA" id="ARBA00066838"/>
    </source>
</evidence>
<evidence type="ECO:0000313" key="12">
    <source>
        <dbReference type="Proteomes" id="UP000593562"/>
    </source>
</evidence>
<dbReference type="Proteomes" id="UP000593562">
    <property type="component" value="Unassembled WGS sequence"/>
</dbReference>
<evidence type="ECO:0000256" key="3">
    <source>
        <dbReference type="ARBA" id="ARBA00022712"/>
    </source>
</evidence>
<comment type="caution">
    <text evidence="11">The sequence shown here is derived from an EMBL/GenBank/DDBJ whole genome shotgun (WGS) entry which is preliminary data.</text>
</comment>
<dbReference type="GO" id="GO:0052622">
    <property type="term" value="F:ATP/ADP dimethylallyltransferase activity"/>
    <property type="evidence" value="ECO:0007669"/>
    <property type="project" value="UniProtKB-EC"/>
</dbReference>
<dbReference type="Pfam" id="PF01715">
    <property type="entry name" value="IPPT"/>
    <property type="match status" value="2"/>
</dbReference>
<keyword evidence="12" id="KW-1185">Reference proteome</keyword>
<dbReference type="GO" id="GO:0005739">
    <property type="term" value="C:mitochondrion"/>
    <property type="evidence" value="ECO:0007669"/>
    <property type="project" value="TreeGrafter"/>
</dbReference>
<organism evidence="11 12">
    <name type="scientific">Tripterygium wilfordii</name>
    <name type="common">Thunder God vine</name>
    <dbReference type="NCBI Taxonomy" id="458696"/>
    <lineage>
        <taxon>Eukaryota</taxon>
        <taxon>Viridiplantae</taxon>
        <taxon>Streptophyta</taxon>
        <taxon>Embryophyta</taxon>
        <taxon>Tracheophyta</taxon>
        <taxon>Spermatophyta</taxon>
        <taxon>Magnoliopsida</taxon>
        <taxon>eudicotyledons</taxon>
        <taxon>Gunneridae</taxon>
        <taxon>Pentapetalae</taxon>
        <taxon>rosids</taxon>
        <taxon>fabids</taxon>
        <taxon>Celastrales</taxon>
        <taxon>Celastraceae</taxon>
        <taxon>Tripterygium</taxon>
    </lineage>
</organism>
<keyword evidence="4" id="KW-0547">Nucleotide-binding</keyword>
<comment type="catalytic activity">
    <reaction evidence="8">
        <text>dimethylallyl diphosphate + ADP = N(6)-(dimethylallyl)adenosine 5'-diphosphate + diphosphate</text>
        <dbReference type="Rhea" id="RHEA:36327"/>
        <dbReference type="ChEBI" id="CHEBI:33019"/>
        <dbReference type="ChEBI" id="CHEBI:57623"/>
        <dbReference type="ChEBI" id="CHEBI:73533"/>
        <dbReference type="ChEBI" id="CHEBI:456216"/>
        <dbReference type="EC" id="2.5.1.112"/>
    </reaction>
</comment>